<dbReference type="Proteomes" id="UP000230543">
    <property type="component" value="Unassembled WGS sequence"/>
</dbReference>
<evidence type="ECO:0000313" key="2">
    <source>
        <dbReference type="EMBL" id="PIT90657.1"/>
    </source>
</evidence>
<accession>A0A2M6WCY2</accession>
<dbReference type="InterPro" id="IPR016064">
    <property type="entry name" value="NAD/diacylglycerol_kinase_sf"/>
</dbReference>
<dbReference type="PANTHER" id="PTHR12358:SF54">
    <property type="entry name" value="SPHINGOSINE KINASE RELATED PROTEIN"/>
    <property type="match status" value="1"/>
</dbReference>
<dbReference type="Pfam" id="PF00781">
    <property type="entry name" value="DAGK_cat"/>
    <property type="match status" value="1"/>
</dbReference>
<dbReference type="Gene3D" id="3.40.50.10330">
    <property type="entry name" value="Probable inorganic polyphosphate/atp-NAD kinase, domain 1"/>
    <property type="match status" value="1"/>
</dbReference>
<dbReference type="SMART" id="SM00046">
    <property type="entry name" value="DAGKc"/>
    <property type="match status" value="1"/>
</dbReference>
<proteinExistence type="predicted"/>
<dbReference type="GO" id="GO:0016301">
    <property type="term" value="F:kinase activity"/>
    <property type="evidence" value="ECO:0007669"/>
    <property type="project" value="InterPro"/>
</dbReference>
<dbReference type="PROSITE" id="PS50146">
    <property type="entry name" value="DAGK"/>
    <property type="match status" value="1"/>
</dbReference>
<dbReference type="InterPro" id="IPR001206">
    <property type="entry name" value="Diacylglycerol_kinase_cat_dom"/>
</dbReference>
<name>A0A2M6WCY2_9BACT</name>
<comment type="caution">
    <text evidence="2">The sequence shown here is derived from an EMBL/GenBank/DDBJ whole genome shotgun (WGS) entry which is preliminary data.</text>
</comment>
<organism evidence="2 3">
    <name type="scientific">Candidatus Komeilibacteria bacterium CG10_big_fil_rev_8_21_14_0_10_41_13</name>
    <dbReference type="NCBI Taxonomy" id="1974476"/>
    <lineage>
        <taxon>Bacteria</taxon>
        <taxon>Candidatus Komeiliibacteriota</taxon>
    </lineage>
</organism>
<gene>
    <name evidence="2" type="ORF">COU22_00970</name>
</gene>
<dbReference type="SUPFAM" id="SSF111331">
    <property type="entry name" value="NAD kinase/diacylglycerol kinase-like"/>
    <property type="match status" value="1"/>
</dbReference>
<dbReference type="InterPro" id="IPR050187">
    <property type="entry name" value="Lipid_Phosphate_FormReg"/>
</dbReference>
<dbReference type="EMBL" id="PFBO01000029">
    <property type="protein sequence ID" value="PIT90657.1"/>
    <property type="molecule type" value="Genomic_DNA"/>
</dbReference>
<dbReference type="InterPro" id="IPR017438">
    <property type="entry name" value="ATP-NAD_kinase_N"/>
</dbReference>
<evidence type="ECO:0000313" key="3">
    <source>
        <dbReference type="Proteomes" id="UP000230543"/>
    </source>
</evidence>
<dbReference type="AlphaFoldDB" id="A0A2M6WCY2"/>
<reference evidence="3" key="1">
    <citation type="submission" date="2017-09" db="EMBL/GenBank/DDBJ databases">
        <title>Depth-based differentiation of microbial function through sediment-hosted aquifers and enrichment of novel symbionts in the deep terrestrial subsurface.</title>
        <authorList>
            <person name="Probst A.J."/>
            <person name="Ladd B."/>
            <person name="Jarett J.K."/>
            <person name="Geller-Mcgrath D.E."/>
            <person name="Sieber C.M.K."/>
            <person name="Emerson J.B."/>
            <person name="Anantharaman K."/>
            <person name="Thomas B.C."/>
            <person name="Malmstrom R."/>
            <person name="Stieglmeier M."/>
            <person name="Klingl A."/>
            <person name="Woyke T."/>
            <person name="Ryan C.M."/>
            <person name="Banfield J.F."/>
        </authorList>
    </citation>
    <scope>NUCLEOTIDE SEQUENCE [LARGE SCALE GENOMIC DNA]</scope>
</reference>
<dbReference type="PANTHER" id="PTHR12358">
    <property type="entry name" value="SPHINGOSINE KINASE"/>
    <property type="match status" value="1"/>
</dbReference>
<protein>
    <recommendedName>
        <fullName evidence="1">DAGKc domain-containing protein</fullName>
    </recommendedName>
</protein>
<evidence type="ECO:0000259" key="1">
    <source>
        <dbReference type="PROSITE" id="PS50146"/>
    </source>
</evidence>
<dbReference type="Gene3D" id="2.60.200.40">
    <property type="match status" value="1"/>
</dbReference>
<feature type="domain" description="DAGKc" evidence="1">
    <location>
        <begin position="2"/>
        <end position="134"/>
    </location>
</feature>
<sequence length="296" mass="33995">MIMNKRILIIFNPKAGHQYPKNYQTHFLKQFKKYLPYFDYDWLITTPRLALQLEEIDFNLYQRIMIIGGDGTVKEVADFILINQINLPLAIIPQGSANVLASSLNIPITQSAAIKTACLGQIRKIDVGLLNQKHYFLICLAIGFWSKVVNETKRGLKIRLGFGAYLLNFLKQKKIYQNDFEFKMDSRLYKITGNTLVIANALSLFKLKPKQPVDFSDGKFDILISKNQNLSGFLTMGLFAITNKRFVPYLFRSKGKKISINTKILKNKTVQLDGEKIKVEKIKVEIIRNKLKIIAK</sequence>